<proteinExistence type="predicted"/>
<name>A0A0E9U4X7_ANGAN</name>
<sequence length="14" mass="1712">MYQSIIYGRELPEL</sequence>
<reference evidence="1" key="1">
    <citation type="submission" date="2014-11" db="EMBL/GenBank/DDBJ databases">
        <authorList>
            <person name="Amaro Gonzalez C."/>
        </authorList>
    </citation>
    <scope>NUCLEOTIDE SEQUENCE</scope>
</reference>
<reference evidence="1" key="2">
    <citation type="journal article" date="2015" name="Fish Shellfish Immunol.">
        <title>Early steps in the European eel (Anguilla anguilla)-Vibrio vulnificus interaction in the gills: Role of the RtxA13 toxin.</title>
        <authorList>
            <person name="Callol A."/>
            <person name="Pajuelo D."/>
            <person name="Ebbesson L."/>
            <person name="Teles M."/>
            <person name="MacKenzie S."/>
            <person name="Amaro C."/>
        </authorList>
    </citation>
    <scope>NUCLEOTIDE SEQUENCE</scope>
</reference>
<dbReference type="EMBL" id="GBXM01047716">
    <property type="protein sequence ID" value="JAH60861.1"/>
    <property type="molecule type" value="Transcribed_RNA"/>
</dbReference>
<evidence type="ECO:0000313" key="1">
    <source>
        <dbReference type="EMBL" id="JAH60861.1"/>
    </source>
</evidence>
<protein>
    <submittedName>
        <fullName evidence="1">Uncharacterized protein</fullName>
    </submittedName>
</protein>
<accession>A0A0E9U4X7</accession>
<organism evidence="1">
    <name type="scientific">Anguilla anguilla</name>
    <name type="common">European freshwater eel</name>
    <name type="synonym">Muraena anguilla</name>
    <dbReference type="NCBI Taxonomy" id="7936"/>
    <lineage>
        <taxon>Eukaryota</taxon>
        <taxon>Metazoa</taxon>
        <taxon>Chordata</taxon>
        <taxon>Craniata</taxon>
        <taxon>Vertebrata</taxon>
        <taxon>Euteleostomi</taxon>
        <taxon>Actinopterygii</taxon>
        <taxon>Neopterygii</taxon>
        <taxon>Teleostei</taxon>
        <taxon>Anguilliformes</taxon>
        <taxon>Anguillidae</taxon>
        <taxon>Anguilla</taxon>
    </lineage>
</organism>